<keyword evidence="2" id="KW-0472">Membrane</keyword>
<evidence type="ECO:0000256" key="2">
    <source>
        <dbReference type="SAM" id="Phobius"/>
    </source>
</evidence>
<dbReference type="Pfam" id="PF06809">
    <property type="entry name" value="NPDC1"/>
    <property type="match status" value="1"/>
</dbReference>
<dbReference type="InterPro" id="IPR009635">
    <property type="entry name" value="NPDC1"/>
</dbReference>
<reference evidence="3 5" key="2">
    <citation type="journal article" date="2013" name="Nature">
        <title>Insights into bilaterian evolution from three spiralian genomes.</title>
        <authorList>
            <person name="Simakov O."/>
            <person name="Marletaz F."/>
            <person name="Cho S.J."/>
            <person name="Edsinger-Gonzales E."/>
            <person name="Havlak P."/>
            <person name="Hellsten U."/>
            <person name="Kuo D.H."/>
            <person name="Larsson T."/>
            <person name="Lv J."/>
            <person name="Arendt D."/>
            <person name="Savage R."/>
            <person name="Osoegawa K."/>
            <person name="de Jong P."/>
            <person name="Grimwood J."/>
            <person name="Chapman J.A."/>
            <person name="Shapiro H."/>
            <person name="Aerts A."/>
            <person name="Otillar R.P."/>
            <person name="Terry A.Y."/>
            <person name="Boore J.L."/>
            <person name="Grigoriev I.V."/>
            <person name="Lindberg D.R."/>
            <person name="Seaver E.C."/>
            <person name="Weisblat D.A."/>
            <person name="Putnam N.H."/>
            <person name="Rokhsar D.S."/>
        </authorList>
    </citation>
    <scope>NUCLEOTIDE SEQUENCE</scope>
</reference>
<dbReference type="EMBL" id="KB097700">
    <property type="protein sequence ID" value="ESN91649.1"/>
    <property type="molecule type" value="Genomic_DNA"/>
</dbReference>
<name>T1EX69_HELRO</name>
<feature type="compositionally biased region" description="Polar residues" evidence="1">
    <location>
        <begin position="332"/>
        <end position="343"/>
    </location>
</feature>
<evidence type="ECO:0000256" key="1">
    <source>
        <dbReference type="SAM" id="MobiDB-lite"/>
    </source>
</evidence>
<dbReference type="PANTHER" id="PTHR23352">
    <property type="entry name" value="NEURAL PROLIFERATION DIFFERENTIATION AND CONTROL PROTEIN-1 NPDC-1 PROTEIN"/>
    <property type="match status" value="1"/>
</dbReference>
<dbReference type="Proteomes" id="UP000015101">
    <property type="component" value="Unassembled WGS sequence"/>
</dbReference>
<keyword evidence="5" id="KW-1185">Reference proteome</keyword>
<reference evidence="5" key="1">
    <citation type="submission" date="2012-12" db="EMBL/GenBank/DDBJ databases">
        <authorList>
            <person name="Hellsten U."/>
            <person name="Grimwood J."/>
            <person name="Chapman J.A."/>
            <person name="Shapiro H."/>
            <person name="Aerts A."/>
            <person name="Otillar R.P."/>
            <person name="Terry A.Y."/>
            <person name="Boore J.L."/>
            <person name="Simakov O."/>
            <person name="Marletaz F."/>
            <person name="Cho S.-J."/>
            <person name="Edsinger-Gonzales E."/>
            <person name="Havlak P."/>
            <person name="Kuo D.-H."/>
            <person name="Larsson T."/>
            <person name="Lv J."/>
            <person name="Arendt D."/>
            <person name="Savage R."/>
            <person name="Osoegawa K."/>
            <person name="de Jong P."/>
            <person name="Lindberg D.R."/>
            <person name="Seaver E.C."/>
            <person name="Weisblat D.A."/>
            <person name="Putnam N.H."/>
            <person name="Grigoriev I.V."/>
            <person name="Rokhsar D.S."/>
        </authorList>
    </citation>
    <scope>NUCLEOTIDE SEQUENCE</scope>
</reference>
<evidence type="ECO:0000313" key="5">
    <source>
        <dbReference type="Proteomes" id="UP000015101"/>
    </source>
</evidence>
<dbReference type="EMBL" id="AMQM01002151">
    <property type="status" value="NOT_ANNOTATED_CDS"/>
    <property type="molecule type" value="Genomic_DNA"/>
</dbReference>
<proteinExistence type="predicted"/>
<gene>
    <name evidence="4" type="primary">20201169</name>
    <name evidence="3" type="ORF">HELRODRAFT_165702</name>
</gene>
<feature type="region of interest" description="Disordered" evidence="1">
    <location>
        <begin position="204"/>
        <end position="363"/>
    </location>
</feature>
<feature type="transmembrane region" description="Helical" evidence="2">
    <location>
        <begin position="65"/>
        <end position="95"/>
    </location>
</feature>
<dbReference type="InParanoid" id="T1EX69"/>
<dbReference type="GO" id="GO:0016020">
    <property type="term" value="C:membrane"/>
    <property type="evidence" value="ECO:0007669"/>
    <property type="project" value="InterPro"/>
</dbReference>
<keyword evidence="2" id="KW-1133">Transmembrane helix</keyword>
<keyword evidence="2" id="KW-0812">Transmembrane</keyword>
<dbReference type="OrthoDB" id="6270617at2759"/>
<dbReference type="EnsemblMetazoa" id="HelroT165702">
    <property type="protein sequence ID" value="HelroP165702"/>
    <property type="gene ID" value="HelroG165702"/>
</dbReference>
<accession>T1EX69</accession>
<dbReference type="KEGG" id="hro:HELRODRAFT_165702"/>
<organism evidence="4 5">
    <name type="scientific">Helobdella robusta</name>
    <name type="common">Californian leech</name>
    <dbReference type="NCBI Taxonomy" id="6412"/>
    <lineage>
        <taxon>Eukaryota</taxon>
        <taxon>Metazoa</taxon>
        <taxon>Spiralia</taxon>
        <taxon>Lophotrochozoa</taxon>
        <taxon>Annelida</taxon>
        <taxon>Clitellata</taxon>
        <taxon>Hirudinea</taxon>
        <taxon>Rhynchobdellida</taxon>
        <taxon>Glossiphoniidae</taxon>
        <taxon>Helobdella</taxon>
    </lineage>
</organism>
<reference evidence="4" key="3">
    <citation type="submission" date="2015-06" db="UniProtKB">
        <authorList>
            <consortium name="EnsemblMetazoa"/>
        </authorList>
    </citation>
    <scope>IDENTIFICATION</scope>
</reference>
<dbReference type="AlphaFoldDB" id="T1EX69"/>
<dbReference type="RefSeq" id="XP_009030473.1">
    <property type="nucleotide sequence ID" value="XM_009032225.1"/>
</dbReference>
<dbReference type="HOGENOM" id="CLU_763496_0_0_1"/>
<dbReference type="GeneID" id="20201169"/>
<dbReference type="PANTHER" id="PTHR23352:SF2">
    <property type="entry name" value="NEURAL PROLIFERATION DIFFERENTIATION AND CONTROL PROTEIN 1"/>
    <property type="match status" value="1"/>
</dbReference>
<sequence length="363" mass="38837">MVTLLTMFEVVKGQGVVTLTPEGQVVSQGSVVVASVGGGDVKSKPAMVSNSTQTDDGLQEEEKPFILSGMFLAVAAACVSILTIIIFAIIIICVIRCYWDRPRNDPGIFPVNGPYGSVGGKDGSTTYVPVLMDRKMAQSAQMFFYQFQKQQILAKDKENTTRRSVDSDSCSETDIKDGHVNIVSCPGLALDSGEDIEVRNPLFADIPDVPTTPTWNESSHNDSHNDSNNGSQPETLPNTDEENSHDVDDATHMTSSAPVISPPPPSISSLSDYNTSLPSPSISPLPALRDDDNDEGRGDSVNTSKNSEDADDGERKDGNDGRAVSGDGNAGFSKNSEKSSQMKSIIAEEKESEFKPPNGSSLR</sequence>
<protein>
    <submittedName>
        <fullName evidence="3 4">Uncharacterized protein</fullName>
    </submittedName>
</protein>
<dbReference type="eggNOG" id="KOG3884">
    <property type="taxonomic scope" value="Eukaryota"/>
</dbReference>
<evidence type="ECO:0000313" key="4">
    <source>
        <dbReference type="EnsemblMetazoa" id="HelroP165702"/>
    </source>
</evidence>
<dbReference type="CTD" id="20201169"/>
<feature type="compositionally biased region" description="Low complexity" evidence="1">
    <location>
        <begin position="267"/>
        <end position="286"/>
    </location>
</feature>
<evidence type="ECO:0000313" key="3">
    <source>
        <dbReference type="EMBL" id="ESN91649.1"/>
    </source>
</evidence>
<feature type="compositionally biased region" description="Basic and acidic residues" evidence="1">
    <location>
        <begin position="242"/>
        <end position="251"/>
    </location>
</feature>